<evidence type="ECO:0000256" key="2">
    <source>
        <dbReference type="ARBA" id="ARBA00022692"/>
    </source>
</evidence>
<reference evidence="7" key="1">
    <citation type="submission" date="2021-01" db="EMBL/GenBank/DDBJ databases">
        <title>Caligus Genome Assembly.</title>
        <authorList>
            <person name="Gallardo-Escarate C."/>
        </authorList>
    </citation>
    <scope>NUCLEOTIDE SEQUENCE [LARGE SCALE GENOMIC DNA]</scope>
</reference>
<name>A0A7T8KK31_CALRO</name>
<evidence type="ECO:0000313" key="6">
    <source>
        <dbReference type="EMBL" id="QQP57388.1"/>
    </source>
</evidence>
<accession>A0A7T8KK31</accession>
<keyword evidence="3 5" id="KW-1133">Transmembrane helix</keyword>
<keyword evidence="4 5" id="KW-0472">Membrane</keyword>
<dbReference type="PANTHER" id="PTHR11785:SF528">
    <property type="entry name" value="AMINO ACID TRANSPORTER PROTEIN JHI-21"/>
    <property type="match status" value="1"/>
</dbReference>
<evidence type="ECO:0000256" key="4">
    <source>
        <dbReference type="ARBA" id="ARBA00023136"/>
    </source>
</evidence>
<dbReference type="PANTHER" id="PTHR11785">
    <property type="entry name" value="AMINO ACID TRANSPORTER"/>
    <property type="match status" value="1"/>
</dbReference>
<evidence type="ECO:0000256" key="3">
    <source>
        <dbReference type="ARBA" id="ARBA00022989"/>
    </source>
</evidence>
<proteinExistence type="predicted"/>
<evidence type="ECO:0000313" key="7">
    <source>
        <dbReference type="Proteomes" id="UP000595437"/>
    </source>
</evidence>
<dbReference type="GO" id="GO:0016020">
    <property type="term" value="C:membrane"/>
    <property type="evidence" value="ECO:0007669"/>
    <property type="project" value="UniProtKB-SubCell"/>
</dbReference>
<dbReference type="Proteomes" id="UP000595437">
    <property type="component" value="Chromosome 2"/>
</dbReference>
<dbReference type="InterPro" id="IPR002293">
    <property type="entry name" value="AA/rel_permease1"/>
</dbReference>
<keyword evidence="2 5" id="KW-0812">Transmembrane</keyword>
<sequence length="68" mass="7633">MIPKSGGDYAYINEAFGSYPAFLYLWSSLLVIMPAGNAVTALTFASYILQPFWPECDPPEKPCVFWHV</sequence>
<organism evidence="6 7">
    <name type="scientific">Caligus rogercresseyi</name>
    <name type="common">Sea louse</name>
    <dbReference type="NCBI Taxonomy" id="217165"/>
    <lineage>
        <taxon>Eukaryota</taxon>
        <taxon>Metazoa</taxon>
        <taxon>Ecdysozoa</taxon>
        <taxon>Arthropoda</taxon>
        <taxon>Crustacea</taxon>
        <taxon>Multicrustacea</taxon>
        <taxon>Hexanauplia</taxon>
        <taxon>Copepoda</taxon>
        <taxon>Siphonostomatoida</taxon>
        <taxon>Caligidae</taxon>
        <taxon>Caligus</taxon>
    </lineage>
</organism>
<dbReference type="InterPro" id="IPR050598">
    <property type="entry name" value="AminoAcid_Transporter"/>
</dbReference>
<dbReference type="Pfam" id="PF13520">
    <property type="entry name" value="AA_permease_2"/>
    <property type="match status" value="1"/>
</dbReference>
<keyword evidence="7" id="KW-1185">Reference proteome</keyword>
<feature type="non-terminal residue" evidence="6">
    <location>
        <position position="68"/>
    </location>
</feature>
<protein>
    <submittedName>
        <fullName evidence="6">Large neutral amino acids transporter small subunit 2like</fullName>
    </submittedName>
</protein>
<evidence type="ECO:0000256" key="1">
    <source>
        <dbReference type="ARBA" id="ARBA00004141"/>
    </source>
</evidence>
<comment type="subcellular location">
    <subcellularLocation>
        <location evidence="1">Membrane</location>
        <topology evidence="1">Multi-pass membrane protein</topology>
    </subcellularLocation>
</comment>
<feature type="transmembrane region" description="Helical" evidence="5">
    <location>
        <begin position="21"/>
        <end position="49"/>
    </location>
</feature>
<dbReference type="OrthoDB" id="10062876at2759"/>
<gene>
    <name evidence="6" type="ORF">FKW44_002361</name>
</gene>
<evidence type="ECO:0000256" key="5">
    <source>
        <dbReference type="SAM" id="Phobius"/>
    </source>
</evidence>
<dbReference type="GO" id="GO:0015179">
    <property type="term" value="F:L-amino acid transmembrane transporter activity"/>
    <property type="evidence" value="ECO:0007669"/>
    <property type="project" value="TreeGrafter"/>
</dbReference>
<dbReference type="AlphaFoldDB" id="A0A7T8KK31"/>
<dbReference type="EMBL" id="CP045891">
    <property type="protein sequence ID" value="QQP57388.1"/>
    <property type="molecule type" value="Genomic_DNA"/>
</dbReference>
<dbReference type="Gene3D" id="1.20.1740.10">
    <property type="entry name" value="Amino acid/polyamine transporter I"/>
    <property type="match status" value="1"/>
</dbReference>